<dbReference type="KEGG" id="cput:CONPUDRAFT_77615"/>
<reference evidence="3" key="1">
    <citation type="journal article" date="2012" name="Science">
        <title>The Paleozoic origin of enzymatic lignin decomposition reconstructed from 31 fungal genomes.</title>
        <authorList>
            <person name="Floudas D."/>
            <person name="Binder M."/>
            <person name="Riley R."/>
            <person name="Barry K."/>
            <person name="Blanchette R.A."/>
            <person name="Henrissat B."/>
            <person name="Martinez A.T."/>
            <person name="Otillar R."/>
            <person name="Spatafora J.W."/>
            <person name="Yadav J.S."/>
            <person name="Aerts A."/>
            <person name="Benoit I."/>
            <person name="Boyd A."/>
            <person name="Carlson A."/>
            <person name="Copeland A."/>
            <person name="Coutinho P.M."/>
            <person name="de Vries R.P."/>
            <person name="Ferreira P."/>
            <person name="Findley K."/>
            <person name="Foster B."/>
            <person name="Gaskell J."/>
            <person name="Glotzer D."/>
            <person name="Gorecki P."/>
            <person name="Heitman J."/>
            <person name="Hesse C."/>
            <person name="Hori C."/>
            <person name="Igarashi K."/>
            <person name="Jurgens J.A."/>
            <person name="Kallen N."/>
            <person name="Kersten P."/>
            <person name="Kohler A."/>
            <person name="Kuees U."/>
            <person name="Kumar T.K.A."/>
            <person name="Kuo A."/>
            <person name="LaButti K."/>
            <person name="Larrondo L.F."/>
            <person name="Lindquist E."/>
            <person name="Ling A."/>
            <person name="Lombard V."/>
            <person name="Lucas S."/>
            <person name="Lundell T."/>
            <person name="Martin R."/>
            <person name="McLaughlin D.J."/>
            <person name="Morgenstern I."/>
            <person name="Morin E."/>
            <person name="Murat C."/>
            <person name="Nagy L.G."/>
            <person name="Nolan M."/>
            <person name="Ohm R.A."/>
            <person name="Patyshakuliyeva A."/>
            <person name="Rokas A."/>
            <person name="Ruiz-Duenas F.J."/>
            <person name="Sabat G."/>
            <person name="Salamov A."/>
            <person name="Samejima M."/>
            <person name="Schmutz J."/>
            <person name="Slot J.C."/>
            <person name="St John F."/>
            <person name="Stenlid J."/>
            <person name="Sun H."/>
            <person name="Sun S."/>
            <person name="Syed K."/>
            <person name="Tsang A."/>
            <person name="Wiebenga A."/>
            <person name="Young D."/>
            <person name="Pisabarro A."/>
            <person name="Eastwood D.C."/>
            <person name="Martin F."/>
            <person name="Cullen D."/>
            <person name="Grigoriev I.V."/>
            <person name="Hibbett D.S."/>
        </authorList>
    </citation>
    <scope>NUCLEOTIDE SEQUENCE [LARGE SCALE GENOMIC DNA]</scope>
    <source>
        <strain evidence="3">RWD-64-598 SS2</strain>
    </source>
</reference>
<feature type="transmembrane region" description="Helical" evidence="1">
    <location>
        <begin position="134"/>
        <end position="158"/>
    </location>
</feature>
<keyword evidence="1" id="KW-0812">Transmembrane</keyword>
<proteinExistence type="predicted"/>
<dbReference type="RefSeq" id="XP_007774852.1">
    <property type="nucleotide sequence ID" value="XM_007776662.1"/>
</dbReference>
<dbReference type="GeneID" id="19209633"/>
<feature type="transmembrane region" description="Helical" evidence="1">
    <location>
        <begin position="101"/>
        <end position="122"/>
    </location>
</feature>
<gene>
    <name evidence="2" type="ORF">CONPUDRAFT_77615</name>
</gene>
<name>A0A5M3M7E1_CONPW</name>
<comment type="caution">
    <text evidence="2">The sequence shown here is derived from an EMBL/GenBank/DDBJ whole genome shotgun (WGS) entry which is preliminary data.</text>
</comment>
<dbReference type="Proteomes" id="UP000053558">
    <property type="component" value="Unassembled WGS sequence"/>
</dbReference>
<accession>A0A5M3M7E1</accession>
<evidence type="ECO:0000313" key="2">
    <source>
        <dbReference type="EMBL" id="EIW74774.1"/>
    </source>
</evidence>
<protein>
    <submittedName>
        <fullName evidence="2">Uncharacterized protein</fullName>
    </submittedName>
</protein>
<dbReference type="AlphaFoldDB" id="A0A5M3M7E1"/>
<evidence type="ECO:0000313" key="3">
    <source>
        <dbReference type="Proteomes" id="UP000053558"/>
    </source>
</evidence>
<organism evidence="2 3">
    <name type="scientific">Coniophora puteana (strain RWD-64-598)</name>
    <name type="common">Brown rot fungus</name>
    <dbReference type="NCBI Taxonomy" id="741705"/>
    <lineage>
        <taxon>Eukaryota</taxon>
        <taxon>Fungi</taxon>
        <taxon>Dikarya</taxon>
        <taxon>Basidiomycota</taxon>
        <taxon>Agaricomycotina</taxon>
        <taxon>Agaricomycetes</taxon>
        <taxon>Agaricomycetidae</taxon>
        <taxon>Boletales</taxon>
        <taxon>Coniophorineae</taxon>
        <taxon>Coniophoraceae</taxon>
        <taxon>Coniophora</taxon>
    </lineage>
</organism>
<keyword evidence="1" id="KW-1133">Transmembrane helix</keyword>
<dbReference type="EMBL" id="JH711590">
    <property type="protein sequence ID" value="EIW74774.1"/>
    <property type="molecule type" value="Genomic_DNA"/>
</dbReference>
<keyword evidence="1" id="KW-0472">Membrane</keyword>
<keyword evidence="3" id="KW-1185">Reference proteome</keyword>
<evidence type="ECO:0000256" key="1">
    <source>
        <dbReference type="SAM" id="Phobius"/>
    </source>
</evidence>
<sequence length="262" mass="29216">MSSLALEPLSRYAFGVFDHSLNPEPRDRADLDEKAHGNVIGLWSGMYIILHARKDELKTIHIAALWWHAMGGVFSQLVPSWPDHCFALRCNTGQFDVGDIITDICTATELIIVLLLEGMMALRVHILLGKSKRVLAALVIGFLASQVVTLAVIVSLLAHGGSIIPPEHLRNIPHALQSKNRDIWYEVLQQGIFRPSMGLLAMLLHAADIRADVDCVLPTSRYRAPRATIVDIHKKLHWFSDINNSSTKPVLFYRVGESPPLR</sequence>